<dbReference type="InterPro" id="IPR003400">
    <property type="entry name" value="ExbD"/>
</dbReference>
<dbReference type="RefSeq" id="WP_284369098.1">
    <property type="nucleotide sequence ID" value="NZ_BSNJ01000001.1"/>
</dbReference>
<feature type="transmembrane region" description="Helical" evidence="8">
    <location>
        <begin position="12"/>
        <end position="37"/>
    </location>
</feature>
<comment type="caution">
    <text evidence="9">The sequence shown here is derived from an EMBL/GenBank/DDBJ whole genome shotgun (WGS) entry which is preliminary data.</text>
</comment>
<keyword evidence="10" id="KW-1185">Reference proteome</keyword>
<evidence type="ECO:0000256" key="1">
    <source>
        <dbReference type="ARBA" id="ARBA00004162"/>
    </source>
</evidence>
<evidence type="ECO:0000256" key="3">
    <source>
        <dbReference type="ARBA" id="ARBA00022475"/>
    </source>
</evidence>
<keyword evidence="5 8" id="KW-1133">Transmembrane helix</keyword>
<evidence type="ECO:0000313" key="10">
    <source>
        <dbReference type="Proteomes" id="UP001161390"/>
    </source>
</evidence>
<keyword evidence="6 8" id="KW-0472">Membrane</keyword>
<evidence type="ECO:0000256" key="4">
    <source>
        <dbReference type="ARBA" id="ARBA00022692"/>
    </source>
</evidence>
<sequence>MRRRRQTQDDEAVVDMTPMLDLVFIMLIFFIVSAVFLDERGLDLSETPQDVPPNAVQPSILVQLDDRDMAHIQGQPLSLASVPARVQALRAQSPQANVSLQAQSDTSVDAVVFLKDRMDAAQVPITIKVDP</sequence>
<keyword evidence="7" id="KW-0813">Transport</keyword>
<proteinExistence type="inferred from homology"/>
<keyword evidence="4 7" id="KW-0812">Transmembrane</keyword>
<keyword evidence="7" id="KW-0653">Protein transport</keyword>
<keyword evidence="3" id="KW-1003">Cell membrane</keyword>
<evidence type="ECO:0000256" key="8">
    <source>
        <dbReference type="SAM" id="Phobius"/>
    </source>
</evidence>
<dbReference type="Pfam" id="PF02472">
    <property type="entry name" value="ExbD"/>
    <property type="match status" value="1"/>
</dbReference>
<comment type="similarity">
    <text evidence="2 7">Belongs to the ExbD/TolR family.</text>
</comment>
<evidence type="ECO:0000256" key="6">
    <source>
        <dbReference type="ARBA" id="ARBA00023136"/>
    </source>
</evidence>
<evidence type="ECO:0000256" key="5">
    <source>
        <dbReference type="ARBA" id="ARBA00022989"/>
    </source>
</evidence>
<comment type="subcellular location">
    <subcellularLocation>
        <location evidence="1">Cell membrane</location>
        <topology evidence="1">Single-pass membrane protein</topology>
    </subcellularLocation>
    <subcellularLocation>
        <location evidence="7">Cell membrane</location>
        <topology evidence="7">Single-pass type II membrane protein</topology>
    </subcellularLocation>
</comment>
<reference evidence="9" key="2">
    <citation type="submission" date="2023-01" db="EMBL/GenBank/DDBJ databases">
        <title>Draft genome sequence of Algimonas porphyrae strain NBRC 108216.</title>
        <authorList>
            <person name="Sun Q."/>
            <person name="Mori K."/>
        </authorList>
    </citation>
    <scope>NUCLEOTIDE SEQUENCE</scope>
    <source>
        <strain evidence="9">NBRC 108216</strain>
    </source>
</reference>
<dbReference type="PANTHER" id="PTHR30558">
    <property type="entry name" value="EXBD MEMBRANE COMPONENT OF PMF-DRIVEN MACROMOLECULE IMPORT SYSTEM"/>
    <property type="match status" value="1"/>
</dbReference>
<reference evidence="9" key="1">
    <citation type="journal article" date="2014" name="Int. J. Syst. Evol. Microbiol.">
        <title>Complete genome of a new Firmicutes species belonging to the dominant human colonic microbiota ('Ruminococcus bicirculans') reveals two chromosomes and a selective capacity to utilize plant glucans.</title>
        <authorList>
            <consortium name="NISC Comparative Sequencing Program"/>
            <person name="Wegmann U."/>
            <person name="Louis P."/>
            <person name="Goesmann A."/>
            <person name="Henrissat B."/>
            <person name="Duncan S.H."/>
            <person name="Flint H.J."/>
        </authorList>
    </citation>
    <scope>NUCLEOTIDE SEQUENCE</scope>
    <source>
        <strain evidence="9">NBRC 108216</strain>
    </source>
</reference>
<gene>
    <name evidence="9" type="primary">exbD</name>
    <name evidence="9" type="ORF">GCM10007854_03020</name>
</gene>
<evidence type="ECO:0000256" key="7">
    <source>
        <dbReference type="RuleBase" id="RU003879"/>
    </source>
</evidence>
<dbReference type="PANTHER" id="PTHR30558:SF13">
    <property type="entry name" value="BIOPOLYMER TRANSPORT PROTEIN EXBD2"/>
    <property type="match status" value="1"/>
</dbReference>
<accession>A0ABQ5UWU7</accession>
<evidence type="ECO:0000256" key="2">
    <source>
        <dbReference type="ARBA" id="ARBA00005811"/>
    </source>
</evidence>
<protein>
    <submittedName>
        <fullName evidence="9">Biopolymer transporter ExbD</fullName>
    </submittedName>
</protein>
<evidence type="ECO:0000313" key="9">
    <source>
        <dbReference type="EMBL" id="GLQ19347.1"/>
    </source>
</evidence>
<organism evidence="9 10">
    <name type="scientific">Algimonas porphyrae</name>
    <dbReference type="NCBI Taxonomy" id="1128113"/>
    <lineage>
        <taxon>Bacteria</taxon>
        <taxon>Pseudomonadati</taxon>
        <taxon>Pseudomonadota</taxon>
        <taxon>Alphaproteobacteria</taxon>
        <taxon>Maricaulales</taxon>
        <taxon>Robiginitomaculaceae</taxon>
        <taxon>Algimonas</taxon>
    </lineage>
</organism>
<name>A0ABQ5UWU7_9PROT</name>
<dbReference type="EMBL" id="BSNJ01000001">
    <property type="protein sequence ID" value="GLQ19347.1"/>
    <property type="molecule type" value="Genomic_DNA"/>
</dbReference>
<dbReference type="Proteomes" id="UP001161390">
    <property type="component" value="Unassembled WGS sequence"/>
</dbReference>